<evidence type="ECO:0000256" key="4">
    <source>
        <dbReference type="SAM" id="MobiDB-lite"/>
    </source>
</evidence>
<dbReference type="InterPro" id="IPR013320">
    <property type="entry name" value="ConA-like_dom_sf"/>
</dbReference>
<proteinExistence type="inferred from homology"/>
<feature type="compositionally biased region" description="Pro residues" evidence="4">
    <location>
        <begin position="534"/>
        <end position="550"/>
    </location>
</feature>
<evidence type="ECO:0000256" key="2">
    <source>
        <dbReference type="ARBA" id="ARBA00022734"/>
    </source>
</evidence>
<sequence>MIMNRYAARTFLQQCIHLKVFKSQHVIQSLSKPTALTSLRSYFKSEGIHGNNPSKEITIPLTYGNISGKAWGCETALPVLALHGWMDNCGSFDKLIPLLSDKFYFVAIDSPGHGESSHLPPGCFYTDLSMVLDFKKVTDHLGWKKFHLLGHSMGGLFALQFSAMFPDSVVSCISIDSAKPFSAERDQMHLIKANAIRQCLEIEKKLLGPPSVYSVESASAKWAKSTLNEMSEEAFELLLKRGTRQSECGKGVVFTRDLRLLPLKYFAINIKYYEDVEAHMGNVRCKLLLIMANGSHRYFQPETTEALERLAALYQKNASRFVYDFSINLQTGDNTYQRSDIALHLSPVFSSPPRLVRNSLEKQNWGPEESHGPFFPLVAGQSFEILILAGAEDFKVAINGQHFTEFQHRLPLQSISHIAIDGEVTINHIKFEGLTKSPMASGSGEGISKPLGFVIDPSNPGNTMTSPSGGRAPSPYGSSNLPYPPSPSFGPSPTPYAPPSDTGYAPNALSPNSPYAPYNPYGPQQSGRVSPNPYGLPPAGNPYGPPPGNPYPQGYPQQQGPYPSQGYPGSNPYPSQPGPYPGTHVEYPGQQKKSEGSGGMNLGPLAAAGAAALAGVAGSSLLGGKKHKKKKHGHGIPGMLGHGAGPAALIGGMSSLLGGNKHGGVPDLVTPSPSYKKDVTIRPTDKNKGEKPRKKERSPNTWKRALAKEKRYAPKGTPTLSTCNHKKGSLLCQSLTAQDVKRFNSVFYKEHDKIYQDNFILKHVTINKIKQRRPKNQKYVQKEARAKYFISTVAKKLVPVCFNTFQRVLNVSRFRVNRIVERFYQESEMPRERRGGDTTGDRFLAKKANFINFINSLKCSETLYRTNKSGRKYLPAELNIKKLWMMYQSNADDDLKVKESYFRQMFNRLYNLGFGTPRKDVCSTGLDLTDKAKSKKKLSHHKGSSSIPIGGAVAAGATGLAGAYMMNKVLKPKKMFKHKHKGWGSSSSSSSSSSD</sequence>
<accession>A0AAV6TZJ0</accession>
<dbReference type="Proteomes" id="UP000827092">
    <property type="component" value="Unassembled WGS sequence"/>
</dbReference>
<dbReference type="AlphaFoldDB" id="A0AAV6TZJ0"/>
<keyword evidence="2" id="KW-0430">Lectin</keyword>
<dbReference type="InterPro" id="IPR001079">
    <property type="entry name" value="Galectin_CRD"/>
</dbReference>
<dbReference type="GO" id="GO:0016787">
    <property type="term" value="F:hydrolase activity"/>
    <property type="evidence" value="ECO:0007669"/>
    <property type="project" value="UniProtKB-KW"/>
</dbReference>
<feature type="compositionally biased region" description="Low complexity" evidence="4">
    <location>
        <begin position="510"/>
        <end position="523"/>
    </location>
</feature>
<evidence type="ECO:0000256" key="3">
    <source>
        <dbReference type="ARBA" id="ARBA00022801"/>
    </source>
</evidence>
<dbReference type="PANTHER" id="PTHR43798:SF14">
    <property type="entry name" value="SERINE HYDROLASE-LIKE PROTEIN DDB_G0286239"/>
    <property type="match status" value="1"/>
</dbReference>
<evidence type="ECO:0000313" key="7">
    <source>
        <dbReference type="Proteomes" id="UP000827092"/>
    </source>
</evidence>
<dbReference type="SUPFAM" id="SSF53474">
    <property type="entry name" value="alpha/beta-Hydrolases"/>
    <property type="match status" value="1"/>
</dbReference>
<feature type="compositionally biased region" description="Polar residues" evidence="4">
    <location>
        <begin position="459"/>
        <end position="468"/>
    </location>
</feature>
<evidence type="ECO:0000259" key="5">
    <source>
        <dbReference type="PROSITE" id="PS51304"/>
    </source>
</evidence>
<dbReference type="InterPro" id="IPR029058">
    <property type="entry name" value="AB_hydrolase_fold"/>
</dbReference>
<comment type="caution">
    <text evidence="6">The sequence shown here is derived from an EMBL/GenBank/DDBJ whole genome shotgun (WGS) entry which is preliminary data.</text>
</comment>
<feature type="region of interest" description="Disordered" evidence="4">
    <location>
        <begin position="662"/>
        <end position="700"/>
    </location>
</feature>
<dbReference type="Gene3D" id="3.40.50.1820">
    <property type="entry name" value="alpha/beta hydrolase"/>
    <property type="match status" value="1"/>
</dbReference>
<dbReference type="PROSITE" id="PS51304">
    <property type="entry name" value="GALECTIN"/>
    <property type="match status" value="1"/>
</dbReference>
<dbReference type="GO" id="GO:0030246">
    <property type="term" value="F:carbohydrate binding"/>
    <property type="evidence" value="ECO:0007669"/>
    <property type="project" value="UniProtKB-KW"/>
</dbReference>
<dbReference type="EMBL" id="JAFNEN010000805">
    <property type="protein sequence ID" value="KAG8177201.1"/>
    <property type="molecule type" value="Genomic_DNA"/>
</dbReference>
<dbReference type="InterPro" id="IPR050266">
    <property type="entry name" value="AB_hydrolase_sf"/>
</dbReference>
<feature type="region of interest" description="Disordered" evidence="4">
    <location>
        <begin position="435"/>
        <end position="601"/>
    </location>
</feature>
<keyword evidence="3" id="KW-0378">Hydrolase</keyword>
<keyword evidence="7" id="KW-1185">Reference proteome</keyword>
<dbReference type="GO" id="GO:0016020">
    <property type="term" value="C:membrane"/>
    <property type="evidence" value="ECO:0007669"/>
    <property type="project" value="TreeGrafter"/>
</dbReference>
<dbReference type="SMART" id="SM00908">
    <property type="entry name" value="Gal-bind_lectin"/>
    <property type="match status" value="1"/>
</dbReference>
<feature type="domain" description="Galectin" evidence="5">
    <location>
        <begin position="283"/>
        <end position="432"/>
    </location>
</feature>
<dbReference type="InterPro" id="IPR000073">
    <property type="entry name" value="AB_hydrolase_1"/>
</dbReference>
<dbReference type="PANTHER" id="PTHR43798">
    <property type="entry name" value="MONOACYLGLYCEROL LIPASE"/>
    <property type="match status" value="1"/>
</dbReference>
<feature type="compositionally biased region" description="Basic and acidic residues" evidence="4">
    <location>
        <begin position="675"/>
        <end position="690"/>
    </location>
</feature>
<gene>
    <name evidence="6" type="ORF">JTE90_020838</name>
</gene>
<dbReference type="SMART" id="SM00276">
    <property type="entry name" value="GLECT"/>
    <property type="match status" value="1"/>
</dbReference>
<reference evidence="6 7" key="1">
    <citation type="journal article" date="2022" name="Nat. Ecol. Evol.">
        <title>A masculinizing supergene underlies an exaggerated male reproductive morph in a spider.</title>
        <authorList>
            <person name="Hendrickx F."/>
            <person name="De Corte Z."/>
            <person name="Sonet G."/>
            <person name="Van Belleghem S.M."/>
            <person name="Kostlbacher S."/>
            <person name="Vangestel C."/>
        </authorList>
    </citation>
    <scope>NUCLEOTIDE SEQUENCE [LARGE SCALE GENOMIC DNA]</scope>
    <source>
        <strain evidence="6">W744_W776</strain>
    </source>
</reference>
<protein>
    <recommendedName>
        <fullName evidence="5">Galectin domain-containing protein</fullName>
    </recommendedName>
</protein>
<evidence type="ECO:0000313" key="6">
    <source>
        <dbReference type="EMBL" id="KAG8177201.1"/>
    </source>
</evidence>
<feature type="compositionally biased region" description="Pro residues" evidence="4">
    <location>
        <begin position="482"/>
        <end position="498"/>
    </location>
</feature>
<feature type="compositionally biased region" description="Low complexity" evidence="4">
    <location>
        <begin position="551"/>
        <end position="573"/>
    </location>
</feature>
<evidence type="ECO:0000256" key="1">
    <source>
        <dbReference type="ARBA" id="ARBA00008645"/>
    </source>
</evidence>
<name>A0AAV6TZJ0_9ARAC</name>
<dbReference type="Pfam" id="PF00561">
    <property type="entry name" value="Abhydrolase_1"/>
    <property type="match status" value="1"/>
</dbReference>
<dbReference type="Pfam" id="PF00337">
    <property type="entry name" value="Gal-bind_lectin"/>
    <property type="match status" value="1"/>
</dbReference>
<comment type="similarity">
    <text evidence="1">Belongs to the AB hydrolase superfamily.</text>
</comment>
<dbReference type="Gene3D" id="2.60.120.200">
    <property type="match status" value="1"/>
</dbReference>
<dbReference type="SUPFAM" id="SSF49899">
    <property type="entry name" value="Concanavalin A-like lectins/glucanases"/>
    <property type="match status" value="1"/>
</dbReference>
<dbReference type="CDD" id="cd00070">
    <property type="entry name" value="GLECT"/>
    <property type="match status" value="1"/>
</dbReference>
<organism evidence="6 7">
    <name type="scientific">Oedothorax gibbosus</name>
    <dbReference type="NCBI Taxonomy" id="931172"/>
    <lineage>
        <taxon>Eukaryota</taxon>
        <taxon>Metazoa</taxon>
        <taxon>Ecdysozoa</taxon>
        <taxon>Arthropoda</taxon>
        <taxon>Chelicerata</taxon>
        <taxon>Arachnida</taxon>
        <taxon>Araneae</taxon>
        <taxon>Araneomorphae</taxon>
        <taxon>Entelegynae</taxon>
        <taxon>Araneoidea</taxon>
        <taxon>Linyphiidae</taxon>
        <taxon>Erigoninae</taxon>
        <taxon>Oedothorax</taxon>
    </lineage>
</organism>